<gene>
    <name evidence="4" type="primary">pap</name>
    <name evidence="4" type="ORF">PSQ39_14125</name>
</gene>
<feature type="signal peptide" evidence="2">
    <location>
        <begin position="1"/>
        <end position="19"/>
    </location>
</feature>
<dbReference type="PANTHER" id="PTHR34383">
    <property type="entry name" value="POLYPHOSPHATE:AMP PHOSPHOTRANSFERASE-RELATED"/>
    <property type="match status" value="1"/>
</dbReference>
<dbReference type="PANTHER" id="PTHR34383:SF3">
    <property type="entry name" value="POLYPHOSPHATE:AMP PHOSPHOTRANSFERASE"/>
    <property type="match status" value="1"/>
</dbReference>
<feature type="chain" id="PRO_5046312126" evidence="2">
    <location>
        <begin position="20"/>
        <end position="616"/>
    </location>
</feature>
<dbReference type="EMBL" id="JAQSIO010000004">
    <property type="protein sequence ID" value="MDD0815771.1"/>
    <property type="molecule type" value="Genomic_DNA"/>
</dbReference>
<organism evidence="4 5">
    <name type="scientific">Curvibacter microcysteis</name>
    <dbReference type="NCBI Taxonomy" id="3026419"/>
    <lineage>
        <taxon>Bacteria</taxon>
        <taxon>Pseudomonadati</taxon>
        <taxon>Pseudomonadota</taxon>
        <taxon>Betaproteobacteria</taxon>
        <taxon>Burkholderiales</taxon>
        <taxon>Comamonadaceae</taxon>
        <taxon>Curvibacter</taxon>
    </lineage>
</organism>
<feature type="compositionally biased region" description="Low complexity" evidence="1">
    <location>
        <begin position="583"/>
        <end position="598"/>
    </location>
</feature>
<proteinExistence type="predicted"/>
<reference evidence="4 5" key="1">
    <citation type="submission" date="2023-02" db="EMBL/GenBank/DDBJ databases">
        <title>Bacterial whole genome sequence for Curvibacter sp. HBC28.</title>
        <authorList>
            <person name="Le V."/>
            <person name="Ko S.-R."/>
            <person name="Ahn C.-Y."/>
            <person name="Oh H.-M."/>
        </authorList>
    </citation>
    <scope>NUCLEOTIDE SEQUENCE [LARGE SCALE GENOMIC DNA]</scope>
    <source>
        <strain evidence="4 5">HBC28</strain>
    </source>
</reference>
<keyword evidence="2" id="KW-0732">Signal</keyword>
<dbReference type="InterPro" id="IPR027417">
    <property type="entry name" value="P-loop_NTPase"/>
</dbReference>
<accession>A0ABT5MGQ8</accession>
<feature type="domain" description="Polyphosphate kinase-2-related" evidence="3">
    <location>
        <begin position="359"/>
        <end position="581"/>
    </location>
</feature>
<feature type="compositionally biased region" description="Basic and acidic residues" evidence="1">
    <location>
        <begin position="603"/>
        <end position="616"/>
    </location>
</feature>
<dbReference type="Proteomes" id="UP001528672">
    <property type="component" value="Unassembled WGS sequence"/>
</dbReference>
<dbReference type="SUPFAM" id="SSF52540">
    <property type="entry name" value="P-loop containing nucleoside triphosphate hydrolases"/>
    <property type="match status" value="2"/>
</dbReference>
<comment type="caution">
    <text evidence="4">The sequence shown here is derived from an EMBL/GenBank/DDBJ whole genome shotgun (WGS) entry which is preliminary data.</text>
</comment>
<dbReference type="Pfam" id="PF03976">
    <property type="entry name" value="PPK2"/>
    <property type="match status" value="2"/>
</dbReference>
<evidence type="ECO:0000259" key="3">
    <source>
        <dbReference type="Pfam" id="PF03976"/>
    </source>
</evidence>
<feature type="domain" description="Polyphosphate kinase-2-related" evidence="3">
    <location>
        <begin position="101"/>
        <end position="323"/>
    </location>
</feature>
<evidence type="ECO:0000313" key="5">
    <source>
        <dbReference type="Proteomes" id="UP001528672"/>
    </source>
</evidence>
<evidence type="ECO:0000256" key="2">
    <source>
        <dbReference type="SAM" id="SignalP"/>
    </source>
</evidence>
<protein>
    <submittedName>
        <fullName evidence="4">Polyphosphate:AMP phosphotransferase</fullName>
    </submittedName>
</protein>
<keyword evidence="5" id="KW-1185">Reference proteome</keyword>
<dbReference type="InterPro" id="IPR022488">
    <property type="entry name" value="PPK2-related"/>
</dbReference>
<dbReference type="InterPro" id="IPR022489">
    <property type="entry name" value="PolyP_AMP_Tfrase"/>
</dbReference>
<name>A0ABT5MGQ8_9BURK</name>
<evidence type="ECO:0000313" key="4">
    <source>
        <dbReference type="EMBL" id="MDD0815771.1"/>
    </source>
</evidence>
<sequence length="616" mass="69888">MNALLIPFVSCGLMTTSGAIVGALTGSTAGSTGLLDGPGQRLSPLALIAQSKQSRQAHLTEARCETGPMDAPLAGVRPLNVVPITEKRSMFESAEIGHRVSKAAFREAVPELRTALLQAQAELFEKKPFPVLLIISGQDGAGKGETINTLYEWMDPRFVSTLAFAQPTQEERLHPPMWRYWRSLPPKGRVGIFAGSWYSEPIRQHIAGEITQAQLEARATQINRFEGMLAQEGTLILKFWFHLSKDAQRERLKELEKDPRTAWRVTSWNWDRVKTYDQLQQTAEPLLRTTSTPWAPWTILEATDDRYRSLAVGQMLLKALRERLDQAVVPPIPRAAPAPRVDADGRNILSSLDLSQQLPQKSYKTELAHWQSRLAGLVRDPRFQNRALVCAFEGADAAGKGGAIRRICAALDARQYQVIPIAAPSEEERQQPYLWRFWRHLPRRGTVSIFDRTWYGRVLVERIEGFCEPKDWQRAYAEINDFEHGMTDVGIVVVKFWVQISQEEQLRRFKERESIPFKRYKLTDEDWRNRDKWDSYQHAVCDMVERTSTGNAPWTLIEGNDKKHARVKILRTVCEQLERALNEAQPPALQAPNAPSASVLKAQKSDKSKKARNEKG</sequence>
<dbReference type="NCBIfam" id="TIGR03708">
    <property type="entry name" value="poly_P_AMP_trns"/>
    <property type="match status" value="1"/>
</dbReference>
<feature type="region of interest" description="Disordered" evidence="1">
    <location>
        <begin position="583"/>
        <end position="616"/>
    </location>
</feature>
<evidence type="ECO:0000256" key="1">
    <source>
        <dbReference type="SAM" id="MobiDB-lite"/>
    </source>
</evidence>
<dbReference type="Gene3D" id="3.40.50.300">
    <property type="entry name" value="P-loop containing nucleotide triphosphate hydrolases"/>
    <property type="match status" value="2"/>
</dbReference>